<dbReference type="SUPFAM" id="SSF56672">
    <property type="entry name" value="DNA/RNA polymerases"/>
    <property type="match status" value="1"/>
</dbReference>
<comment type="caution">
    <text evidence="2">The sequence shown here is derived from an EMBL/GenBank/DDBJ whole genome shotgun (WGS) entry which is preliminary data.</text>
</comment>
<dbReference type="Pfam" id="PF00078">
    <property type="entry name" value="RVT_1"/>
    <property type="match status" value="1"/>
</dbReference>
<evidence type="ECO:0000313" key="3">
    <source>
        <dbReference type="Proteomes" id="UP001153954"/>
    </source>
</evidence>
<evidence type="ECO:0000259" key="1">
    <source>
        <dbReference type="PROSITE" id="PS50878"/>
    </source>
</evidence>
<name>A0AAU9UQJ6_EUPED</name>
<dbReference type="AlphaFoldDB" id="A0AAU9UQJ6"/>
<reference evidence="2" key="1">
    <citation type="submission" date="2022-03" db="EMBL/GenBank/DDBJ databases">
        <authorList>
            <person name="Tunstrom K."/>
        </authorList>
    </citation>
    <scope>NUCLEOTIDE SEQUENCE</scope>
</reference>
<sequence length="783" mass="90319">METLQEYGLRIINQIDEKFCTRETNSTKTIIDHVCSNLKENQFHMALIESPLSDHKQIYLELQRHHPDCLSRVKYEVVSYNKLNEVMSIIEENHENSDFSQLEERLVSNINKSKIIKTKILNPPRQDWIDGTIIDQINNRNILWKAHKISPNDVIKETTFKKARNEVTLSIRKKKAKYYCKMFGDCRTNPAKMWSLLNNLCVNKVKEKSVPEKLQTSNGYITNKKEICECFNNYFSTIGLTLANNINKTNHNNSLFITSASSSVPYSLSNLTPATTDEILSIINNLKTNTSSGLDGISSKTIKCIKHHIQYELTECINKCLEQGTFPDSLKIAKVTPIYKSGSRYDPGNYRPISVLPVLSKIFERVLYTRLEKYLSLQKFLYKKQYGFRSKSNTLSATMDLVTRIKLSIDNKEIVLGIFIDLKKAFDTVSHDIMLRKLNDIGITGRALEIFKSYLANRYQIVKIGSHQSGPGLITCGIPQGSILGPLLFLIYVNNMADLSLKGDITLYADDTCLFYFGNSIESIMADAQKDLDLLNTWLQSNLLTINISKTKYIIFAAKNKKIRNFVPPVINKQPISKVDNEKYLGLILDSKMSWKPHIQKIKTKLRSLTGLLRGTVGCYPRHVRYTIYNSLVKPHIDYLIQLWGTAAKTNLKELQIAQNKLIKILFNYDFFTSTKKMYKETQLLNIEQTYTYYTCLLIRKILNKDIHTQITFTKKQQIHNMRLRNANDLNLYTARTNYGKKSIMYEGARIYNTLPKDIKIAKSMPTFKKLLKHYIITKFNNQ</sequence>
<dbReference type="InterPro" id="IPR000477">
    <property type="entry name" value="RT_dom"/>
</dbReference>
<dbReference type="InterPro" id="IPR043502">
    <property type="entry name" value="DNA/RNA_pol_sf"/>
</dbReference>
<evidence type="ECO:0000313" key="2">
    <source>
        <dbReference type="EMBL" id="CAH2100147.1"/>
    </source>
</evidence>
<protein>
    <recommendedName>
        <fullName evidence="1">Reverse transcriptase domain-containing protein</fullName>
    </recommendedName>
</protein>
<dbReference type="GO" id="GO:0071897">
    <property type="term" value="P:DNA biosynthetic process"/>
    <property type="evidence" value="ECO:0007669"/>
    <property type="project" value="UniProtKB-ARBA"/>
</dbReference>
<dbReference type="PANTHER" id="PTHR33332">
    <property type="entry name" value="REVERSE TRANSCRIPTASE DOMAIN-CONTAINING PROTEIN"/>
    <property type="match status" value="1"/>
</dbReference>
<dbReference type="Proteomes" id="UP001153954">
    <property type="component" value="Unassembled WGS sequence"/>
</dbReference>
<dbReference type="EMBL" id="CAKOGL010000022">
    <property type="protein sequence ID" value="CAH2100147.1"/>
    <property type="molecule type" value="Genomic_DNA"/>
</dbReference>
<feature type="domain" description="Reverse transcriptase" evidence="1">
    <location>
        <begin position="319"/>
        <end position="589"/>
    </location>
</feature>
<gene>
    <name evidence="2" type="ORF">EEDITHA_LOCUS15047</name>
</gene>
<dbReference type="PROSITE" id="PS50878">
    <property type="entry name" value="RT_POL"/>
    <property type="match status" value="1"/>
</dbReference>
<organism evidence="2 3">
    <name type="scientific">Euphydryas editha</name>
    <name type="common">Edith's checkerspot</name>
    <dbReference type="NCBI Taxonomy" id="104508"/>
    <lineage>
        <taxon>Eukaryota</taxon>
        <taxon>Metazoa</taxon>
        <taxon>Ecdysozoa</taxon>
        <taxon>Arthropoda</taxon>
        <taxon>Hexapoda</taxon>
        <taxon>Insecta</taxon>
        <taxon>Pterygota</taxon>
        <taxon>Neoptera</taxon>
        <taxon>Endopterygota</taxon>
        <taxon>Lepidoptera</taxon>
        <taxon>Glossata</taxon>
        <taxon>Ditrysia</taxon>
        <taxon>Papilionoidea</taxon>
        <taxon>Nymphalidae</taxon>
        <taxon>Nymphalinae</taxon>
        <taxon>Euphydryas</taxon>
    </lineage>
</organism>
<accession>A0AAU9UQJ6</accession>
<keyword evidence="3" id="KW-1185">Reference proteome</keyword>
<dbReference type="CDD" id="cd01650">
    <property type="entry name" value="RT_nLTR_like"/>
    <property type="match status" value="1"/>
</dbReference>
<proteinExistence type="predicted"/>